<evidence type="ECO:0000313" key="3">
    <source>
        <dbReference type="EMBL" id="SCB87873.1"/>
    </source>
</evidence>
<feature type="transmembrane region" description="Helical" evidence="1">
    <location>
        <begin position="67"/>
        <end position="88"/>
    </location>
</feature>
<feature type="transmembrane region" description="Helical" evidence="1">
    <location>
        <begin position="34"/>
        <end position="55"/>
    </location>
</feature>
<dbReference type="Pfam" id="PF14317">
    <property type="entry name" value="YcxB"/>
    <property type="match status" value="1"/>
</dbReference>
<dbReference type="Proteomes" id="UP000181997">
    <property type="component" value="Unassembled WGS sequence"/>
</dbReference>
<name>A0A0V8HMQ4_9BACI</name>
<organism evidence="3 4">
    <name type="scientific">[Bacillus] enclensis</name>
    <dbReference type="NCBI Taxonomy" id="1402860"/>
    <lineage>
        <taxon>Bacteria</taxon>
        <taxon>Bacillati</taxon>
        <taxon>Bacillota</taxon>
        <taxon>Bacilli</taxon>
        <taxon>Bacillales</taxon>
        <taxon>Bacillaceae</taxon>
        <taxon>Rossellomorea</taxon>
    </lineage>
</organism>
<dbReference type="InterPro" id="IPR025588">
    <property type="entry name" value="YcxB-like_C"/>
</dbReference>
<protein>
    <submittedName>
        <fullName evidence="3">YcxB-like protein</fullName>
    </submittedName>
</protein>
<keyword evidence="4" id="KW-1185">Reference proteome</keyword>
<reference evidence="4" key="1">
    <citation type="submission" date="2016-08" db="EMBL/GenBank/DDBJ databases">
        <authorList>
            <person name="Varghese N."/>
            <person name="Submissions Spin"/>
        </authorList>
    </citation>
    <scope>NUCLEOTIDE SEQUENCE [LARGE SCALE GENOMIC DNA]</scope>
    <source>
        <strain evidence="4">SGD-1123</strain>
    </source>
</reference>
<gene>
    <name evidence="3" type="ORF">GA0061094_1115</name>
</gene>
<dbReference type="EMBL" id="FMAU01000001">
    <property type="protein sequence ID" value="SCB87873.1"/>
    <property type="molecule type" value="Genomic_DNA"/>
</dbReference>
<dbReference type="RefSeq" id="WP_058297776.1">
    <property type="nucleotide sequence ID" value="NZ_FMAU01000001.1"/>
</dbReference>
<feature type="domain" description="YcxB-like C-terminal" evidence="2">
    <location>
        <begin position="114"/>
        <end position="175"/>
    </location>
</feature>
<keyword evidence="1" id="KW-0812">Transmembrane</keyword>
<evidence type="ECO:0000256" key="1">
    <source>
        <dbReference type="SAM" id="Phobius"/>
    </source>
</evidence>
<evidence type="ECO:0000313" key="4">
    <source>
        <dbReference type="Proteomes" id="UP000181997"/>
    </source>
</evidence>
<dbReference type="OrthoDB" id="2866610at2"/>
<dbReference type="AlphaFoldDB" id="A0A0V8HMQ4"/>
<keyword evidence="1" id="KW-0472">Membrane</keyword>
<sequence length="190" mass="21909">MSNKDIDTSRELSVRGTLTAKEYKKFSSFHTSRWILWITISTYIVLFLGLIYIQYNPGDIFNFGDMAAILLISSTVSVCITALIFLYAKVIIRVKATREYKSDQLIKNELIYTFSDTGIIQKRGRSISAIDWNEIVSIKEFAPMFLIYVSRNKAMVIPKRFFESDEKIKLFKKMINENVTAEKNKITGNS</sequence>
<accession>A0A0V8HMQ4</accession>
<keyword evidence="1" id="KW-1133">Transmembrane helix</keyword>
<proteinExistence type="predicted"/>
<evidence type="ECO:0000259" key="2">
    <source>
        <dbReference type="Pfam" id="PF14317"/>
    </source>
</evidence>